<keyword evidence="5" id="KW-1185">Reference proteome</keyword>
<evidence type="ECO:0000313" key="4">
    <source>
        <dbReference type="EMBL" id="GAK51513.1"/>
    </source>
</evidence>
<sequence>MKSRSNMVLGLAIVAAFSLFPIQTMALGLGTAGQYNTFVFEDFTGTSSDTEGKLAVGGNATLTGYDVGLKASDTNNVLVVGKNLNYTNGEIRGNAVVGGNITSTGATFKGTTLQNQSALPIDFAAEEAYLKELSRNLAGIIANGTTQNQWGGLQLAGDGKSSLQVFNVDGNALSSSTWFDIQNLAQDATVVFNVSGDVSGFSNMGMWALDAIKNKVLFNFYEATTVNIGSVAVLGSILAPTAQINTTAGAVIWGTTIAKSWTGSAQQNTTTTAQQNYVPFTGELPTPVPTQVITQPPVDVTPVPEPTTLLLLGLGVLGVASAVRKGRK</sequence>
<dbReference type="InterPro" id="IPR026588">
    <property type="entry name" value="Choice_anch_A"/>
</dbReference>
<name>A0A081BM97_9BACT</name>
<dbReference type="Proteomes" id="UP000030700">
    <property type="component" value="Unassembled WGS sequence"/>
</dbReference>
<dbReference type="STRING" id="1499966.U14_02758"/>
<dbReference type="Pfam" id="PF07589">
    <property type="entry name" value="PEP-CTERM"/>
    <property type="match status" value="1"/>
</dbReference>
<protein>
    <submittedName>
        <fullName evidence="4">von Willebrand factor type A domain protein</fullName>
    </submittedName>
</protein>
<dbReference type="NCBIfam" id="TIGR02595">
    <property type="entry name" value="PEP_CTERM"/>
    <property type="match status" value="1"/>
</dbReference>
<keyword evidence="1" id="KW-0732">Signal</keyword>
<evidence type="ECO:0000256" key="1">
    <source>
        <dbReference type="SAM" id="SignalP"/>
    </source>
</evidence>
<feature type="chain" id="PRO_5001755281" evidence="1">
    <location>
        <begin position="27"/>
        <end position="328"/>
    </location>
</feature>
<evidence type="ECO:0000259" key="3">
    <source>
        <dbReference type="Pfam" id="PF20597"/>
    </source>
</evidence>
<dbReference type="EMBL" id="DF820457">
    <property type="protein sequence ID" value="GAK51513.1"/>
    <property type="molecule type" value="Genomic_DNA"/>
</dbReference>
<feature type="domain" description="Choice-of-anchor A" evidence="3">
    <location>
        <begin position="29"/>
        <end position="268"/>
    </location>
</feature>
<organism evidence="4">
    <name type="scientific">Candidatus Moduliflexus flocculans</name>
    <dbReference type="NCBI Taxonomy" id="1499966"/>
    <lineage>
        <taxon>Bacteria</taxon>
        <taxon>Candidatus Moduliflexota</taxon>
        <taxon>Candidatus Moduliflexia</taxon>
        <taxon>Candidatus Moduliflexales</taxon>
        <taxon>Candidatus Moduliflexaceae</taxon>
    </lineage>
</organism>
<proteinExistence type="predicted"/>
<gene>
    <name evidence="4" type="ORF">U14_02758</name>
</gene>
<dbReference type="InterPro" id="IPR013424">
    <property type="entry name" value="Ice-binding_C"/>
</dbReference>
<dbReference type="NCBIfam" id="TIGR04215">
    <property type="entry name" value="choice_anch_A"/>
    <property type="match status" value="1"/>
</dbReference>
<dbReference type="Pfam" id="PF20597">
    <property type="entry name" value="pAdhesive_15"/>
    <property type="match status" value="1"/>
</dbReference>
<dbReference type="HOGENOM" id="CLU_059539_0_0_0"/>
<reference evidence="4" key="1">
    <citation type="journal article" date="2015" name="PeerJ">
        <title>First genomic representation of candidate bacterial phylum KSB3 points to enhanced environmental sensing as a trigger of wastewater bulking.</title>
        <authorList>
            <person name="Sekiguchi Y."/>
            <person name="Ohashi A."/>
            <person name="Parks D.H."/>
            <person name="Yamauchi T."/>
            <person name="Tyson G.W."/>
            <person name="Hugenholtz P."/>
        </authorList>
    </citation>
    <scope>NUCLEOTIDE SEQUENCE [LARGE SCALE GENOMIC DNA]</scope>
</reference>
<feature type="signal peptide" evidence="1">
    <location>
        <begin position="1"/>
        <end position="26"/>
    </location>
</feature>
<dbReference type="AlphaFoldDB" id="A0A081BM97"/>
<evidence type="ECO:0000259" key="2">
    <source>
        <dbReference type="Pfam" id="PF07589"/>
    </source>
</evidence>
<feature type="domain" description="Ice-binding protein C-terminal" evidence="2">
    <location>
        <begin position="302"/>
        <end position="325"/>
    </location>
</feature>
<accession>A0A081BM97</accession>
<evidence type="ECO:0000313" key="5">
    <source>
        <dbReference type="Proteomes" id="UP000030700"/>
    </source>
</evidence>